<feature type="transmembrane region" description="Helical" evidence="1">
    <location>
        <begin position="227"/>
        <end position="249"/>
    </location>
</feature>
<dbReference type="PROSITE" id="PS51257">
    <property type="entry name" value="PROKAR_LIPOPROTEIN"/>
    <property type="match status" value="1"/>
</dbReference>
<evidence type="ECO:0000313" key="2">
    <source>
        <dbReference type="EMBL" id="MYL34516.1"/>
    </source>
</evidence>
<dbReference type="AlphaFoldDB" id="A0A6I4ZZR6"/>
<protein>
    <submittedName>
        <fullName evidence="2">Uncharacterized protein</fullName>
    </submittedName>
</protein>
<dbReference type="RefSeq" id="WP_160909837.1">
    <property type="nucleotide sequence ID" value="NZ_WMEQ01000009.1"/>
</dbReference>
<sequence>MKYKKSITTLVLVIACLAFVATIVGIFASGGAGPKEIQTLHDEVITLHGKGLYQFDSVSGASQVIAQDIVTLCLSIPLLLLSLIWCKKGSIKGRLMLVGTLSYFLYTYASYAFLLMYNPLFLLYVILLSASFFAFTLVMVSFDYENLHTYFHNNLPTKLIGGFLFSLSFLLLFLWLGRIVPPLVNGGVPVGLEHYTTLVIQVLDLAFIVPVAIVGGILVLKRNGIGYLLATILIVKGITMLTAITAMIINQARAGIPMTVMEYALFPAFNIVVIYCLYVLLKHVQEPRIPGGIMDEDTNLVRN</sequence>
<gene>
    <name evidence="2" type="ORF">GLW05_13040</name>
</gene>
<keyword evidence="1" id="KW-0812">Transmembrane</keyword>
<comment type="caution">
    <text evidence="2">The sequence shown here is derived from an EMBL/GenBank/DDBJ whole genome shotgun (WGS) entry which is preliminary data.</text>
</comment>
<evidence type="ECO:0000256" key="1">
    <source>
        <dbReference type="SAM" id="Phobius"/>
    </source>
</evidence>
<accession>A0A6I4ZZR6</accession>
<dbReference type="EMBL" id="WMEQ01000009">
    <property type="protein sequence ID" value="MYL34516.1"/>
    <property type="molecule type" value="Genomic_DNA"/>
</dbReference>
<feature type="transmembrane region" description="Helical" evidence="1">
    <location>
        <begin position="7"/>
        <end position="28"/>
    </location>
</feature>
<evidence type="ECO:0000313" key="3">
    <source>
        <dbReference type="Proteomes" id="UP000468638"/>
    </source>
</evidence>
<feature type="transmembrane region" description="Helical" evidence="1">
    <location>
        <begin position="198"/>
        <end position="220"/>
    </location>
</feature>
<dbReference type="OrthoDB" id="3260635at2"/>
<reference evidence="2 3" key="1">
    <citation type="submission" date="2019-11" db="EMBL/GenBank/DDBJ databases">
        <title>Genome sequences of 17 halophilic strains isolated from different environments.</title>
        <authorList>
            <person name="Furrow R.E."/>
        </authorList>
    </citation>
    <scope>NUCLEOTIDE SEQUENCE [LARGE SCALE GENOMIC DNA]</scope>
    <source>
        <strain evidence="2 3">22514_16_FS</strain>
    </source>
</reference>
<organism evidence="2 3">
    <name type="scientific">Pontibacillus yanchengensis</name>
    <dbReference type="NCBI Taxonomy" id="462910"/>
    <lineage>
        <taxon>Bacteria</taxon>
        <taxon>Bacillati</taxon>
        <taxon>Bacillota</taxon>
        <taxon>Bacilli</taxon>
        <taxon>Bacillales</taxon>
        <taxon>Bacillaceae</taxon>
        <taxon>Pontibacillus</taxon>
    </lineage>
</organism>
<proteinExistence type="predicted"/>
<name>A0A6I4ZZR6_9BACI</name>
<feature type="transmembrane region" description="Helical" evidence="1">
    <location>
        <begin position="261"/>
        <end position="281"/>
    </location>
</feature>
<keyword evidence="1" id="KW-0472">Membrane</keyword>
<feature type="transmembrane region" description="Helical" evidence="1">
    <location>
        <begin position="95"/>
        <end position="114"/>
    </location>
</feature>
<feature type="transmembrane region" description="Helical" evidence="1">
    <location>
        <begin position="120"/>
        <end position="138"/>
    </location>
</feature>
<feature type="transmembrane region" description="Helical" evidence="1">
    <location>
        <begin position="159"/>
        <end position="178"/>
    </location>
</feature>
<dbReference type="Proteomes" id="UP000468638">
    <property type="component" value="Unassembled WGS sequence"/>
</dbReference>
<feature type="transmembrane region" description="Helical" evidence="1">
    <location>
        <begin position="64"/>
        <end position="86"/>
    </location>
</feature>
<keyword evidence="1" id="KW-1133">Transmembrane helix</keyword>